<dbReference type="Pfam" id="PF11279">
    <property type="entry name" value="DUF3080"/>
    <property type="match status" value="1"/>
</dbReference>
<evidence type="ECO:0000313" key="2">
    <source>
        <dbReference type="Proteomes" id="UP000295729"/>
    </source>
</evidence>
<evidence type="ECO:0008006" key="3">
    <source>
        <dbReference type="Google" id="ProtNLM"/>
    </source>
</evidence>
<organism evidence="1 2">
    <name type="scientific">Marinomonas communis</name>
    <dbReference type="NCBI Taxonomy" id="28254"/>
    <lineage>
        <taxon>Bacteria</taxon>
        <taxon>Pseudomonadati</taxon>
        <taxon>Pseudomonadota</taxon>
        <taxon>Gammaproteobacteria</taxon>
        <taxon>Oceanospirillales</taxon>
        <taxon>Oceanospirillaceae</taxon>
        <taxon>Marinomonas</taxon>
    </lineage>
</organism>
<name>A0A4R6X165_9GAMM</name>
<dbReference type="OrthoDB" id="6997572at2"/>
<evidence type="ECO:0000313" key="1">
    <source>
        <dbReference type="EMBL" id="TDR12595.1"/>
    </source>
</evidence>
<dbReference type="AlphaFoldDB" id="A0A4R6X165"/>
<dbReference type="InterPro" id="IPR021431">
    <property type="entry name" value="DUF3080"/>
</dbReference>
<sequence>MRLLLSRKSVVLLLLGVLLVSCDRRFAPEGLLENYVKDLNRSEFVQIELGSTSSMLPLPALRDRQLALSQFDVGLLEFLSLQQCDVGAVAGQRNSILGRVMATSQRFIYELDIIRAIRTCEIDDMELRTKLLDVAQTKQNELPLTFSNVLWAGEETQTFFSLANGYLPLSPESSQYQALIAALQHLNQIQTHLQDVPNIRSADIEADMKAIYESEYLGKLLFSVVHLHDYLDQITQALAPLSQSQAVCGPPLNFLKQQFEAHYIKVLQPYMARINKVAYQVLPLIHSLGVQSPINSPEWRAFIHQFDYQNSDSAWQAYLRASREHGRAWSQIFAVCGESVG</sequence>
<dbReference type="PROSITE" id="PS51257">
    <property type="entry name" value="PROKAR_LIPOPROTEIN"/>
    <property type="match status" value="1"/>
</dbReference>
<dbReference type="EMBL" id="SNZA01000004">
    <property type="protein sequence ID" value="TDR12595.1"/>
    <property type="molecule type" value="Genomic_DNA"/>
</dbReference>
<comment type="caution">
    <text evidence="1">The sequence shown here is derived from an EMBL/GenBank/DDBJ whole genome shotgun (WGS) entry which is preliminary data.</text>
</comment>
<dbReference type="Proteomes" id="UP000295729">
    <property type="component" value="Unassembled WGS sequence"/>
</dbReference>
<accession>A0A4R6X165</accession>
<reference evidence="1 2" key="1">
    <citation type="submission" date="2019-03" db="EMBL/GenBank/DDBJ databases">
        <title>Genomic Encyclopedia of Type Strains, Phase IV (KMG-IV): sequencing the most valuable type-strain genomes for metagenomic binning, comparative biology and taxonomic classification.</title>
        <authorList>
            <person name="Goeker M."/>
        </authorList>
    </citation>
    <scope>NUCLEOTIDE SEQUENCE [LARGE SCALE GENOMIC DNA]</scope>
    <source>
        <strain evidence="1 2">DSM 5604</strain>
    </source>
</reference>
<proteinExistence type="predicted"/>
<keyword evidence="2" id="KW-1185">Reference proteome</keyword>
<gene>
    <name evidence="1" type="ORF">C8D85_2630</name>
</gene>
<protein>
    <recommendedName>
        <fullName evidence="3">DUF3080 family protein</fullName>
    </recommendedName>
</protein>
<dbReference type="RefSeq" id="WP_133563426.1">
    <property type="nucleotide sequence ID" value="NZ_JAJGNH010000002.1"/>
</dbReference>